<comment type="caution">
    <text evidence="1">The sequence shown here is derived from an EMBL/GenBank/DDBJ whole genome shotgun (WGS) entry which is preliminary data.</text>
</comment>
<reference evidence="1 2" key="1">
    <citation type="submission" date="2019-02" db="EMBL/GenBank/DDBJ databases">
        <title>Genome sequencing of the rare red list fungi Dentipellis fragilis.</title>
        <authorList>
            <person name="Buettner E."/>
            <person name="Kellner H."/>
        </authorList>
    </citation>
    <scope>NUCLEOTIDE SEQUENCE [LARGE SCALE GENOMIC DNA]</scope>
    <source>
        <strain evidence="1 2">DSM 105465</strain>
    </source>
</reference>
<dbReference type="OrthoDB" id="3318227at2759"/>
<name>A0A4Y9ZEI2_9AGAM</name>
<proteinExistence type="predicted"/>
<dbReference type="AlphaFoldDB" id="A0A4Y9ZEI2"/>
<protein>
    <submittedName>
        <fullName evidence="1">Uncharacterized protein</fullName>
    </submittedName>
</protein>
<dbReference type="Proteomes" id="UP000298327">
    <property type="component" value="Unassembled WGS sequence"/>
</dbReference>
<dbReference type="EMBL" id="SEOQ01000020">
    <property type="protein sequence ID" value="TFY72263.1"/>
    <property type="molecule type" value="Genomic_DNA"/>
</dbReference>
<sequence length="181" mass="20457">METPELVTPIDNWLLANTGTLCSIDARQVTTHVYSESVLVTVSYVYFARRLFLPSHLRHSPRAILDRWDDDLSHPHIPYWCQTMDVGDRCTFLQPRAIVPELFGNLAMSEVNVTEGYSPAMLRWATAISTIQRAQVFLRRLPRGMEGGDRTARRSACLRARRSDSLTLREPLPTPAGSSSD</sequence>
<organism evidence="1 2">
    <name type="scientific">Dentipellis fragilis</name>
    <dbReference type="NCBI Taxonomy" id="205917"/>
    <lineage>
        <taxon>Eukaryota</taxon>
        <taxon>Fungi</taxon>
        <taxon>Dikarya</taxon>
        <taxon>Basidiomycota</taxon>
        <taxon>Agaricomycotina</taxon>
        <taxon>Agaricomycetes</taxon>
        <taxon>Russulales</taxon>
        <taxon>Hericiaceae</taxon>
        <taxon>Dentipellis</taxon>
    </lineage>
</organism>
<evidence type="ECO:0000313" key="2">
    <source>
        <dbReference type="Proteomes" id="UP000298327"/>
    </source>
</evidence>
<accession>A0A4Y9ZEI2</accession>
<evidence type="ECO:0000313" key="1">
    <source>
        <dbReference type="EMBL" id="TFY72263.1"/>
    </source>
</evidence>
<keyword evidence="2" id="KW-1185">Reference proteome</keyword>
<gene>
    <name evidence="1" type="ORF">EVG20_g746</name>
</gene>